<accession>A0A3M4RXD9</accession>
<dbReference type="EMBL" id="RBRQ01000223">
    <property type="protein sequence ID" value="RMR07116.1"/>
    <property type="molecule type" value="Genomic_DNA"/>
</dbReference>
<evidence type="ECO:0000313" key="1">
    <source>
        <dbReference type="EMBL" id="RMR07116.1"/>
    </source>
</evidence>
<organism evidence="1 2">
    <name type="scientific">Pseudomonas syringae pv. primulae</name>
    <dbReference type="NCBI Taxonomy" id="251707"/>
    <lineage>
        <taxon>Bacteria</taxon>
        <taxon>Pseudomonadati</taxon>
        <taxon>Pseudomonadota</taxon>
        <taxon>Gammaproteobacteria</taxon>
        <taxon>Pseudomonadales</taxon>
        <taxon>Pseudomonadaceae</taxon>
        <taxon>Pseudomonas</taxon>
    </lineage>
</organism>
<reference evidence="1 2" key="1">
    <citation type="submission" date="2018-08" db="EMBL/GenBank/DDBJ databases">
        <title>Recombination of ecologically and evolutionarily significant loci maintains genetic cohesion in the Pseudomonas syringae species complex.</title>
        <authorList>
            <person name="Dillon M."/>
            <person name="Thakur S."/>
            <person name="Almeida R.N.D."/>
            <person name="Weir B.S."/>
            <person name="Guttman D.S."/>
        </authorList>
    </citation>
    <scope>NUCLEOTIDE SEQUENCE [LARGE SCALE GENOMIC DNA]</scope>
    <source>
        <strain evidence="1 2">ICMP 8670</strain>
    </source>
</reference>
<dbReference type="Proteomes" id="UP000276615">
    <property type="component" value="Unassembled WGS sequence"/>
</dbReference>
<name>A0A3M4RXD9_9PSED</name>
<comment type="caution">
    <text evidence="1">The sequence shown here is derived from an EMBL/GenBank/DDBJ whole genome shotgun (WGS) entry which is preliminary data.</text>
</comment>
<evidence type="ECO:0000313" key="2">
    <source>
        <dbReference type="Proteomes" id="UP000276615"/>
    </source>
</evidence>
<dbReference type="AlphaFoldDB" id="A0A3M4RXD9"/>
<protein>
    <submittedName>
        <fullName evidence="1">Membrane protein</fullName>
    </submittedName>
</protein>
<sequence>MRLHRLAGPKATRNQVISAPCCTPPGPRTGRCCTLEPIF</sequence>
<gene>
    <name evidence="1" type="ORF">ALP92_04231</name>
</gene>
<proteinExistence type="predicted"/>